<evidence type="ECO:0000256" key="4">
    <source>
        <dbReference type="ARBA" id="ARBA00022989"/>
    </source>
</evidence>
<evidence type="ECO:0000256" key="6">
    <source>
        <dbReference type="SAM" id="Phobius"/>
    </source>
</evidence>
<name>A0A3B0ZPI5_9ZZZZ</name>
<dbReference type="PROSITE" id="PS50156">
    <property type="entry name" value="SSD"/>
    <property type="match status" value="2"/>
</dbReference>
<feature type="domain" description="SSD" evidence="7">
    <location>
        <begin position="633"/>
        <end position="760"/>
    </location>
</feature>
<feature type="transmembrane region" description="Helical" evidence="6">
    <location>
        <begin position="393"/>
        <end position="421"/>
    </location>
</feature>
<organism evidence="8">
    <name type="scientific">hydrothermal vent metagenome</name>
    <dbReference type="NCBI Taxonomy" id="652676"/>
    <lineage>
        <taxon>unclassified sequences</taxon>
        <taxon>metagenomes</taxon>
        <taxon>ecological metagenomes</taxon>
    </lineage>
</organism>
<feature type="transmembrane region" description="Helical" evidence="6">
    <location>
        <begin position="660"/>
        <end position="678"/>
    </location>
</feature>
<evidence type="ECO:0000256" key="5">
    <source>
        <dbReference type="ARBA" id="ARBA00023136"/>
    </source>
</evidence>
<dbReference type="Pfam" id="PF03176">
    <property type="entry name" value="MMPL"/>
    <property type="match status" value="2"/>
</dbReference>
<feature type="domain" description="SSD" evidence="7">
    <location>
        <begin position="284"/>
        <end position="375"/>
    </location>
</feature>
<feature type="transmembrane region" description="Helical" evidence="6">
    <location>
        <begin position="226"/>
        <end position="243"/>
    </location>
</feature>
<protein>
    <submittedName>
        <fullName evidence="8">Predicted exporter of the RND superfamily</fullName>
    </submittedName>
</protein>
<feature type="transmembrane region" description="Helical" evidence="6">
    <location>
        <begin position="322"/>
        <end position="341"/>
    </location>
</feature>
<feature type="transmembrane region" description="Helical" evidence="6">
    <location>
        <begin position="634"/>
        <end position="654"/>
    </location>
</feature>
<feature type="transmembrane region" description="Helical" evidence="6">
    <location>
        <begin position="699"/>
        <end position="725"/>
    </location>
</feature>
<evidence type="ECO:0000259" key="7">
    <source>
        <dbReference type="PROSITE" id="PS50156"/>
    </source>
</evidence>
<feature type="transmembrane region" description="Helical" evidence="6">
    <location>
        <begin position="605"/>
        <end position="627"/>
    </location>
</feature>
<dbReference type="Gene3D" id="1.20.1640.10">
    <property type="entry name" value="Multidrug efflux transporter AcrB transmembrane domain"/>
    <property type="match status" value="2"/>
</dbReference>
<reference evidence="8" key="1">
    <citation type="submission" date="2018-06" db="EMBL/GenBank/DDBJ databases">
        <authorList>
            <person name="Zhirakovskaya E."/>
        </authorList>
    </citation>
    <scope>NUCLEOTIDE SEQUENCE</scope>
</reference>
<evidence type="ECO:0000256" key="1">
    <source>
        <dbReference type="ARBA" id="ARBA00004651"/>
    </source>
</evidence>
<dbReference type="InterPro" id="IPR004869">
    <property type="entry name" value="MMPL_dom"/>
</dbReference>
<dbReference type="SUPFAM" id="SSF82866">
    <property type="entry name" value="Multidrug efflux transporter AcrB transmembrane domain"/>
    <property type="match status" value="2"/>
</dbReference>
<dbReference type="EMBL" id="UOFQ01000168">
    <property type="protein sequence ID" value="VAW90023.1"/>
    <property type="molecule type" value="Genomic_DNA"/>
</dbReference>
<accession>A0A3B0ZPI5</accession>
<keyword evidence="2" id="KW-1003">Cell membrane</keyword>
<evidence type="ECO:0000256" key="3">
    <source>
        <dbReference type="ARBA" id="ARBA00022692"/>
    </source>
</evidence>
<dbReference type="PANTHER" id="PTHR33406:SF12">
    <property type="entry name" value="BLR2997 PROTEIN"/>
    <property type="match status" value="1"/>
</dbReference>
<dbReference type="InterPro" id="IPR050545">
    <property type="entry name" value="Mycobact_MmpL"/>
</dbReference>
<keyword evidence="4 6" id="KW-1133">Transmembrane helix</keyword>
<evidence type="ECO:0000256" key="2">
    <source>
        <dbReference type="ARBA" id="ARBA00022475"/>
    </source>
</evidence>
<proteinExistence type="predicted"/>
<keyword evidence="5 6" id="KW-0472">Membrane</keyword>
<keyword evidence="3 6" id="KW-0812">Transmembrane</keyword>
<feature type="transmembrane region" description="Helical" evidence="6">
    <location>
        <begin position="250"/>
        <end position="272"/>
    </location>
</feature>
<evidence type="ECO:0000313" key="8">
    <source>
        <dbReference type="EMBL" id="VAW90023.1"/>
    </source>
</evidence>
<feature type="transmembrane region" description="Helical" evidence="6">
    <location>
        <begin position="278"/>
        <end position="301"/>
    </location>
</feature>
<feature type="transmembrane region" description="Helical" evidence="6">
    <location>
        <begin position="347"/>
        <end position="372"/>
    </location>
</feature>
<dbReference type="InterPro" id="IPR000731">
    <property type="entry name" value="SSD"/>
</dbReference>
<comment type="subcellular location">
    <subcellularLocation>
        <location evidence="1">Cell membrane</location>
        <topology evidence="1">Multi-pass membrane protein</topology>
    </subcellularLocation>
</comment>
<sequence>MKEFEANYGRWVLKYRWFIIIASVLFIFFAASGAQHLKFTSDYRIFFSADNPELIAFDQLENTYTKSDNILFVLTPKDGDVFTATTLQAVELLTEKSWQTPYSIRVDSITNFQYTSAEEDDLTVENLVLDASRLTSEQLEIIRQRTLTEPLLVNRLISPNGSVTGVNVTIQTPGIDATKEGPEAVFFARKIAAEIRAAYPDIEVRITGMVLLDYAFTEASMLDMQTLVPLSFAVMLISLGLLIRGFTGTFVTIGVISFSIAAAMGIGGYSGLPLSPPSISSITIILTIAIANSVHILVTILDQMRKGIAKHEAIIESLRINLQPVSIASVTTTIGFLTMLFSDVPPFQHLGIFVALGILTSWLLSLTFLPALMSLLPVKVKVITSENKRDYTIVLGLFIINHYQKLFWGMLVIIIVLISFLPRNEMNDIFVHYFDESVEFRADTDYTTEHLAGTDAMDYSLDSGKEGGISDPQFLKEVAAFADWYQAQPETLHVNTLTDIMKRLNKNMHGDDERWYKIPDNRELAAQYLLLYEMSLPYGLDLNNQINLDKSATRFTATTRTLSSKEIIALKDRADIWLAENAPNILNAKASGPSLMFAEIGQRNIVSMLLGTTIALILISILLIFAFKSLKIGLVSMIPNLIPAAMGFGLWGLLVGEVGLALSVVTGMTLGIVVDDTVHLLSKYLRARREKQYPAKEAIVYALSTVGRALIITSVVLIAGFSILAFSSFELNSGMGLLTAIIVAFALVADFLFLLPLLIKLEGKQNEAKSTRIPAVNSTAT</sequence>
<dbReference type="GO" id="GO:0005886">
    <property type="term" value="C:plasma membrane"/>
    <property type="evidence" value="ECO:0007669"/>
    <property type="project" value="UniProtKB-SubCell"/>
</dbReference>
<dbReference type="AlphaFoldDB" id="A0A3B0ZPI5"/>
<dbReference type="PANTHER" id="PTHR33406">
    <property type="entry name" value="MEMBRANE PROTEIN MJ1562-RELATED"/>
    <property type="match status" value="1"/>
</dbReference>
<gene>
    <name evidence="8" type="ORF">MNBD_GAMMA17-1967</name>
</gene>
<feature type="transmembrane region" description="Helical" evidence="6">
    <location>
        <begin position="737"/>
        <end position="759"/>
    </location>
</feature>